<organism evidence="3 4">
    <name type="scientific">Gigaspora margarita</name>
    <dbReference type="NCBI Taxonomy" id="4874"/>
    <lineage>
        <taxon>Eukaryota</taxon>
        <taxon>Fungi</taxon>
        <taxon>Fungi incertae sedis</taxon>
        <taxon>Mucoromycota</taxon>
        <taxon>Glomeromycotina</taxon>
        <taxon>Glomeromycetes</taxon>
        <taxon>Diversisporales</taxon>
        <taxon>Gigasporaceae</taxon>
        <taxon>Gigaspora</taxon>
    </lineage>
</organism>
<dbReference type="PROSITE" id="PS50157">
    <property type="entry name" value="ZINC_FINGER_C2H2_2"/>
    <property type="match status" value="1"/>
</dbReference>
<dbReference type="OrthoDB" id="2488181at2759"/>
<proteinExistence type="predicted"/>
<gene>
    <name evidence="3" type="ORF">F8M41_017596</name>
</gene>
<keyword evidence="1" id="KW-0479">Metal-binding</keyword>
<dbReference type="InterPro" id="IPR013087">
    <property type="entry name" value="Znf_C2H2_type"/>
</dbReference>
<sequence>MFPCYICKREFGHLTSLKNYKKVHKSCYQIEAKSSTNTSFNTSTDEESIDGYISDKSEIINRLNNKNRVTVNHDLIFKNQDIFDESYLIYDNNDQETINESDSISESELMFDDKSVLFSDN</sequence>
<protein>
    <recommendedName>
        <fullName evidence="2">C2H2-type domain-containing protein</fullName>
    </recommendedName>
</protein>
<dbReference type="EMBL" id="WTPW01000408">
    <property type="protein sequence ID" value="KAF0514437.1"/>
    <property type="molecule type" value="Genomic_DNA"/>
</dbReference>
<keyword evidence="4" id="KW-1185">Reference proteome</keyword>
<keyword evidence="1" id="KW-0863">Zinc-finger</keyword>
<evidence type="ECO:0000259" key="2">
    <source>
        <dbReference type="PROSITE" id="PS50157"/>
    </source>
</evidence>
<dbReference type="GO" id="GO:0008270">
    <property type="term" value="F:zinc ion binding"/>
    <property type="evidence" value="ECO:0007669"/>
    <property type="project" value="UniProtKB-KW"/>
</dbReference>
<keyword evidence="1" id="KW-0862">Zinc</keyword>
<name>A0A8H4AMT2_GIGMA</name>
<accession>A0A8H4AMT2</accession>
<dbReference type="AlphaFoldDB" id="A0A8H4AMT2"/>
<dbReference type="Proteomes" id="UP000439903">
    <property type="component" value="Unassembled WGS sequence"/>
</dbReference>
<evidence type="ECO:0000313" key="3">
    <source>
        <dbReference type="EMBL" id="KAF0514437.1"/>
    </source>
</evidence>
<comment type="caution">
    <text evidence="3">The sequence shown here is derived from an EMBL/GenBank/DDBJ whole genome shotgun (WGS) entry which is preliminary data.</text>
</comment>
<feature type="domain" description="C2H2-type" evidence="2">
    <location>
        <begin position="2"/>
        <end position="24"/>
    </location>
</feature>
<evidence type="ECO:0000256" key="1">
    <source>
        <dbReference type="PROSITE-ProRule" id="PRU00042"/>
    </source>
</evidence>
<evidence type="ECO:0000313" key="4">
    <source>
        <dbReference type="Proteomes" id="UP000439903"/>
    </source>
</evidence>
<reference evidence="3 4" key="1">
    <citation type="journal article" date="2019" name="Environ. Microbiol.">
        <title>At the nexus of three kingdoms: the genome of the mycorrhizal fungus Gigaspora margarita provides insights into plant, endobacterial and fungal interactions.</title>
        <authorList>
            <person name="Venice F."/>
            <person name="Ghignone S."/>
            <person name="Salvioli di Fossalunga A."/>
            <person name="Amselem J."/>
            <person name="Novero M."/>
            <person name="Xianan X."/>
            <person name="Sedzielewska Toro K."/>
            <person name="Morin E."/>
            <person name="Lipzen A."/>
            <person name="Grigoriev I.V."/>
            <person name="Henrissat B."/>
            <person name="Martin F.M."/>
            <person name="Bonfante P."/>
        </authorList>
    </citation>
    <scope>NUCLEOTIDE SEQUENCE [LARGE SCALE GENOMIC DNA]</scope>
    <source>
        <strain evidence="3 4">BEG34</strain>
    </source>
</reference>